<dbReference type="Proteomes" id="UP000037122">
    <property type="component" value="Unassembled WGS sequence"/>
</dbReference>
<dbReference type="EMBL" id="LGST01000057">
    <property type="protein sequence ID" value="KND96215.1"/>
    <property type="molecule type" value="Genomic_DNA"/>
</dbReference>
<name>A0A0L0NRA3_CANAR</name>
<evidence type="ECO:0000313" key="1">
    <source>
        <dbReference type="EMBL" id="KND96215.1"/>
    </source>
</evidence>
<gene>
    <name evidence="1" type="ORF">QG37_07342</name>
</gene>
<proteinExistence type="predicted"/>
<sequence length="50" mass="5677">MENGWKGRCKRCDEAISDKLGVFGDNTKKAPLSRKPKIRINLWMNVNLGS</sequence>
<comment type="caution">
    <text evidence="1">The sequence shown here is derived from an EMBL/GenBank/DDBJ whole genome shotgun (WGS) entry which is preliminary data.</text>
</comment>
<evidence type="ECO:0000313" key="2">
    <source>
        <dbReference type="Proteomes" id="UP000037122"/>
    </source>
</evidence>
<protein>
    <submittedName>
        <fullName evidence="1">Uncharacterized protein</fullName>
    </submittedName>
</protein>
<organism evidence="1 2">
    <name type="scientific">Candidozyma auris</name>
    <name type="common">Yeast</name>
    <name type="synonym">Candida auris</name>
    <dbReference type="NCBI Taxonomy" id="498019"/>
    <lineage>
        <taxon>Eukaryota</taxon>
        <taxon>Fungi</taxon>
        <taxon>Dikarya</taxon>
        <taxon>Ascomycota</taxon>
        <taxon>Saccharomycotina</taxon>
        <taxon>Pichiomycetes</taxon>
        <taxon>Metschnikowiaceae</taxon>
        <taxon>Candidozyma</taxon>
    </lineage>
</organism>
<dbReference type="VEuPathDB" id="FungiDB:QG37_07342"/>
<reference evidence="2" key="1">
    <citation type="journal article" date="2015" name="BMC Genomics">
        <title>Draft genome of a commonly misdiagnosed multidrug resistant pathogen Candida auris.</title>
        <authorList>
            <person name="Chatterjee S."/>
            <person name="Alampalli S.V."/>
            <person name="Nageshan R.K."/>
            <person name="Chettiar S.T."/>
            <person name="Joshi S."/>
            <person name="Tatu U.S."/>
        </authorList>
    </citation>
    <scope>NUCLEOTIDE SEQUENCE [LARGE SCALE GENOMIC DNA]</scope>
    <source>
        <strain evidence="2">6684</strain>
    </source>
</reference>
<dbReference type="AlphaFoldDB" id="A0A0L0NRA3"/>
<accession>A0A0L0NRA3</accession>